<dbReference type="AlphaFoldDB" id="A0A3G9JVT3"/>
<dbReference type="PANTHER" id="PTHR43537">
    <property type="entry name" value="TRANSCRIPTIONAL REGULATOR, GNTR FAMILY"/>
    <property type="match status" value="1"/>
</dbReference>
<dbReference type="InterPro" id="IPR036388">
    <property type="entry name" value="WH-like_DNA-bd_sf"/>
</dbReference>
<evidence type="ECO:0000313" key="5">
    <source>
        <dbReference type="EMBL" id="BBH49547.1"/>
    </source>
</evidence>
<organism evidence="5 6">
    <name type="scientific">Parolsenella catena</name>
    <dbReference type="NCBI Taxonomy" id="2003188"/>
    <lineage>
        <taxon>Bacteria</taxon>
        <taxon>Bacillati</taxon>
        <taxon>Actinomycetota</taxon>
        <taxon>Coriobacteriia</taxon>
        <taxon>Coriobacteriales</taxon>
        <taxon>Atopobiaceae</taxon>
        <taxon>Parolsenella</taxon>
    </lineage>
</organism>
<dbReference type="KEGG" id="pcat:Pcatena_01340"/>
<dbReference type="PANTHER" id="PTHR43537:SF5">
    <property type="entry name" value="UXU OPERON TRANSCRIPTIONAL REGULATOR"/>
    <property type="match status" value="1"/>
</dbReference>
<accession>A0A3G9JVT3</accession>
<feature type="domain" description="HTH gntR-type" evidence="4">
    <location>
        <begin position="9"/>
        <end position="77"/>
    </location>
</feature>
<dbReference type="EMBL" id="AP019367">
    <property type="protein sequence ID" value="BBH49547.1"/>
    <property type="molecule type" value="Genomic_DNA"/>
</dbReference>
<dbReference type="InterPro" id="IPR036390">
    <property type="entry name" value="WH_DNA-bd_sf"/>
</dbReference>
<dbReference type="PROSITE" id="PS50949">
    <property type="entry name" value="HTH_GNTR"/>
    <property type="match status" value="1"/>
</dbReference>
<dbReference type="RefSeq" id="WP_126420728.1">
    <property type="nucleotide sequence ID" value="NZ_AP019367.1"/>
</dbReference>
<keyword evidence="6" id="KW-1185">Reference proteome</keyword>
<keyword evidence="3" id="KW-0804">Transcription</keyword>
<protein>
    <recommendedName>
        <fullName evidence="4">HTH gntR-type domain-containing protein</fullName>
    </recommendedName>
</protein>
<dbReference type="GeneID" id="88848276"/>
<evidence type="ECO:0000313" key="6">
    <source>
        <dbReference type="Proteomes" id="UP000273154"/>
    </source>
</evidence>
<reference evidence="6" key="1">
    <citation type="submission" date="2018-11" db="EMBL/GenBank/DDBJ databases">
        <title>Comparative genomics of Parolsenella catena and Libanicoccus massiliensis: Reclassification of Libanicoccus massiliensis as Parolsenella massiliensis comb. nov.</title>
        <authorList>
            <person name="Sakamoto M."/>
            <person name="Ikeyama N."/>
            <person name="Murakami T."/>
            <person name="Mori H."/>
            <person name="Yuki M."/>
            <person name="Ohkuma M."/>
        </authorList>
    </citation>
    <scope>NUCLEOTIDE SEQUENCE [LARGE SCALE GENOMIC DNA]</scope>
    <source>
        <strain evidence="6">JCM 31932</strain>
    </source>
</reference>
<keyword evidence="1" id="KW-0805">Transcription regulation</keyword>
<proteinExistence type="predicted"/>
<dbReference type="SUPFAM" id="SSF46785">
    <property type="entry name" value="Winged helix' DNA-binding domain"/>
    <property type="match status" value="1"/>
</dbReference>
<evidence type="ECO:0000256" key="2">
    <source>
        <dbReference type="ARBA" id="ARBA00023125"/>
    </source>
</evidence>
<dbReference type="OrthoDB" id="3192286at2"/>
<evidence type="ECO:0000256" key="3">
    <source>
        <dbReference type="ARBA" id="ARBA00023163"/>
    </source>
</evidence>
<keyword evidence="2" id="KW-0238">DNA-binding</keyword>
<evidence type="ECO:0000259" key="4">
    <source>
        <dbReference type="PROSITE" id="PS50949"/>
    </source>
</evidence>
<dbReference type="PRINTS" id="PR00035">
    <property type="entry name" value="HTHGNTR"/>
</dbReference>
<dbReference type="SMART" id="SM00345">
    <property type="entry name" value="HTH_GNTR"/>
    <property type="match status" value="1"/>
</dbReference>
<sequence>MEVKPVKKETLTEQIMNQLAEQITSGELKPGERLPDERSLAEMFGVTRSRIREALRALSLIGLLDIRPGGGSFVSEQSAQIPKETILWSYHREISDYENLYDARKLIEGTVYLSCFDRRTDEVVDTLQDYAELLFSLDTNKVSAERFSSLIDEIDTYVGAHCGNGIYDKLMQTMIVLRHESALQILSTPASKESAVLWRVKVLKSFAQDDRSRVVSNVDGFFANSISQLTTE</sequence>
<name>A0A3G9JVT3_9ACTN</name>
<dbReference type="Gene3D" id="1.10.10.10">
    <property type="entry name" value="Winged helix-like DNA-binding domain superfamily/Winged helix DNA-binding domain"/>
    <property type="match status" value="1"/>
</dbReference>
<evidence type="ECO:0000256" key="1">
    <source>
        <dbReference type="ARBA" id="ARBA00023015"/>
    </source>
</evidence>
<dbReference type="GO" id="GO:0003677">
    <property type="term" value="F:DNA binding"/>
    <property type="evidence" value="ECO:0007669"/>
    <property type="project" value="UniProtKB-KW"/>
</dbReference>
<dbReference type="Pfam" id="PF00392">
    <property type="entry name" value="GntR"/>
    <property type="match status" value="1"/>
</dbReference>
<dbReference type="InterPro" id="IPR000524">
    <property type="entry name" value="Tscrpt_reg_HTH_GntR"/>
</dbReference>
<dbReference type="Proteomes" id="UP000273154">
    <property type="component" value="Chromosome"/>
</dbReference>
<gene>
    <name evidence="5" type="ORF">Pcatena_01340</name>
</gene>
<dbReference type="GO" id="GO:0003700">
    <property type="term" value="F:DNA-binding transcription factor activity"/>
    <property type="evidence" value="ECO:0007669"/>
    <property type="project" value="InterPro"/>
</dbReference>
<dbReference type="CDD" id="cd07377">
    <property type="entry name" value="WHTH_GntR"/>
    <property type="match status" value="1"/>
</dbReference>